<feature type="transmembrane region" description="Helical" evidence="1">
    <location>
        <begin position="6"/>
        <end position="25"/>
    </location>
</feature>
<evidence type="ECO:0000256" key="1">
    <source>
        <dbReference type="SAM" id="Phobius"/>
    </source>
</evidence>
<gene>
    <name evidence="2" type="ORF">S03H2_23974</name>
</gene>
<sequence>MKLAIAQMVLGGLIALILLCGYLPFWEGTPSLEWARVVNYLVLFLPFLGVAVLFMPVIPVTQLGIAPSNIP</sequence>
<comment type="caution">
    <text evidence="2">The sequence shown here is derived from an EMBL/GenBank/DDBJ whole genome shotgun (WGS) entry which is preliminary data.</text>
</comment>
<evidence type="ECO:0000313" key="2">
    <source>
        <dbReference type="EMBL" id="GAH34062.1"/>
    </source>
</evidence>
<keyword evidence="1" id="KW-0472">Membrane</keyword>
<dbReference type="AlphaFoldDB" id="X1END7"/>
<reference evidence="2" key="1">
    <citation type="journal article" date="2014" name="Front. Microbiol.">
        <title>High frequency of phylogenetically diverse reductive dehalogenase-homologous genes in deep subseafloor sedimentary metagenomes.</title>
        <authorList>
            <person name="Kawai M."/>
            <person name="Futagami T."/>
            <person name="Toyoda A."/>
            <person name="Takaki Y."/>
            <person name="Nishi S."/>
            <person name="Hori S."/>
            <person name="Arai W."/>
            <person name="Tsubouchi T."/>
            <person name="Morono Y."/>
            <person name="Uchiyama I."/>
            <person name="Ito T."/>
            <person name="Fujiyama A."/>
            <person name="Inagaki F."/>
            <person name="Takami H."/>
        </authorList>
    </citation>
    <scope>NUCLEOTIDE SEQUENCE</scope>
    <source>
        <strain evidence="2">Expedition CK06-06</strain>
    </source>
</reference>
<name>X1END7_9ZZZZ</name>
<accession>X1END7</accession>
<feature type="non-terminal residue" evidence="2">
    <location>
        <position position="71"/>
    </location>
</feature>
<dbReference type="EMBL" id="BARU01013203">
    <property type="protein sequence ID" value="GAH34062.1"/>
    <property type="molecule type" value="Genomic_DNA"/>
</dbReference>
<proteinExistence type="predicted"/>
<keyword evidence="1" id="KW-1133">Transmembrane helix</keyword>
<protein>
    <submittedName>
        <fullName evidence="2">Uncharacterized protein</fullName>
    </submittedName>
</protein>
<keyword evidence="1" id="KW-0812">Transmembrane</keyword>
<organism evidence="2">
    <name type="scientific">marine sediment metagenome</name>
    <dbReference type="NCBI Taxonomy" id="412755"/>
    <lineage>
        <taxon>unclassified sequences</taxon>
        <taxon>metagenomes</taxon>
        <taxon>ecological metagenomes</taxon>
    </lineage>
</organism>
<feature type="transmembrane region" description="Helical" evidence="1">
    <location>
        <begin position="37"/>
        <end position="58"/>
    </location>
</feature>